<reference evidence="1 2" key="1">
    <citation type="submission" date="2024-08" db="EMBL/GenBank/DDBJ databases">
        <title>Insights into the chromosomal genome structure of Flemingia macrophylla.</title>
        <authorList>
            <person name="Ding Y."/>
            <person name="Zhao Y."/>
            <person name="Bi W."/>
            <person name="Wu M."/>
            <person name="Zhao G."/>
            <person name="Gong Y."/>
            <person name="Li W."/>
            <person name="Zhang P."/>
        </authorList>
    </citation>
    <scope>NUCLEOTIDE SEQUENCE [LARGE SCALE GENOMIC DNA]</scope>
    <source>
        <strain evidence="1">DYQJB</strain>
        <tissue evidence="1">Leaf</tissue>
    </source>
</reference>
<proteinExistence type="predicted"/>
<keyword evidence="2" id="KW-1185">Reference proteome</keyword>
<name>A0ABD1MT29_9FABA</name>
<organism evidence="1 2">
    <name type="scientific">Flemingia macrophylla</name>
    <dbReference type="NCBI Taxonomy" id="520843"/>
    <lineage>
        <taxon>Eukaryota</taxon>
        <taxon>Viridiplantae</taxon>
        <taxon>Streptophyta</taxon>
        <taxon>Embryophyta</taxon>
        <taxon>Tracheophyta</taxon>
        <taxon>Spermatophyta</taxon>
        <taxon>Magnoliopsida</taxon>
        <taxon>eudicotyledons</taxon>
        <taxon>Gunneridae</taxon>
        <taxon>Pentapetalae</taxon>
        <taxon>rosids</taxon>
        <taxon>fabids</taxon>
        <taxon>Fabales</taxon>
        <taxon>Fabaceae</taxon>
        <taxon>Papilionoideae</taxon>
        <taxon>50 kb inversion clade</taxon>
        <taxon>NPAAA clade</taxon>
        <taxon>indigoferoid/millettioid clade</taxon>
        <taxon>Phaseoleae</taxon>
        <taxon>Flemingia</taxon>
    </lineage>
</organism>
<gene>
    <name evidence="1" type="ORF">Fmac_013252</name>
</gene>
<sequence length="113" mass="12741">MLIIIFQGNIQINTNKNLRTFCTMDNASLLLSQLPLVKAPHTPFGSPKLANLIGRISRPWQDNSKVLFSNAFPHAVPTTTVWKFAGNGFPPISKQNQRICTIFRKRARHMAPK</sequence>
<evidence type="ECO:0000313" key="1">
    <source>
        <dbReference type="EMBL" id="KAL2338806.1"/>
    </source>
</evidence>
<protein>
    <submittedName>
        <fullName evidence="1">Uncharacterized protein</fullName>
    </submittedName>
</protein>
<dbReference type="Proteomes" id="UP001603857">
    <property type="component" value="Unassembled WGS sequence"/>
</dbReference>
<evidence type="ECO:0000313" key="2">
    <source>
        <dbReference type="Proteomes" id="UP001603857"/>
    </source>
</evidence>
<dbReference type="AlphaFoldDB" id="A0ABD1MT29"/>
<accession>A0ABD1MT29</accession>
<dbReference type="EMBL" id="JBGMDY010000004">
    <property type="protein sequence ID" value="KAL2338806.1"/>
    <property type="molecule type" value="Genomic_DNA"/>
</dbReference>
<comment type="caution">
    <text evidence="1">The sequence shown here is derived from an EMBL/GenBank/DDBJ whole genome shotgun (WGS) entry which is preliminary data.</text>
</comment>